<reference evidence="4" key="1">
    <citation type="journal article" date="2017" name="Nature">
        <title>The sunflower genome provides insights into oil metabolism, flowering and Asterid evolution.</title>
        <authorList>
            <person name="Badouin H."/>
            <person name="Gouzy J."/>
            <person name="Grassa C.J."/>
            <person name="Murat F."/>
            <person name="Staton S.E."/>
            <person name="Cottret L."/>
            <person name="Lelandais-Briere C."/>
            <person name="Owens G.L."/>
            <person name="Carrere S."/>
            <person name="Mayjonade B."/>
            <person name="Legrand L."/>
            <person name="Gill N."/>
            <person name="Kane N.C."/>
            <person name="Bowers J.E."/>
            <person name="Hubner S."/>
            <person name="Bellec A."/>
            <person name="Berard A."/>
            <person name="Berges H."/>
            <person name="Blanchet N."/>
            <person name="Boniface M.C."/>
            <person name="Brunel D."/>
            <person name="Catrice O."/>
            <person name="Chaidir N."/>
            <person name="Claudel C."/>
            <person name="Donnadieu C."/>
            <person name="Faraut T."/>
            <person name="Fievet G."/>
            <person name="Helmstetter N."/>
            <person name="King M."/>
            <person name="Knapp S.J."/>
            <person name="Lai Z."/>
            <person name="Le Paslier M.C."/>
            <person name="Lippi Y."/>
            <person name="Lorenzon L."/>
            <person name="Mandel J.R."/>
            <person name="Marage G."/>
            <person name="Marchand G."/>
            <person name="Marquand E."/>
            <person name="Bret-Mestries E."/>
            <person name="Morien E."/>
            <person name="Nambeesan S."/>
            <person name="Nguyen T."/>
            <person name="Pegot-Espagnet P."/>
            <person name="Pouilly N."/>
            <person name="Raftis F."/>
            <person name="Sallet E."/>
            <person name="Schiex T."/>
            <person name="Thomas J."/>
            <person name="Vandecasteele C."/>
            <person name="Vares D."/>
            <person name="Vear F."/>
            <person name="Vautrin S."/>
            <person name="Crespi M."/>
            <person name="Mangin B."/>
            <person name="Burke J.M."/>
            <person name="Salse J."/>
            <person name="Munos S."/>
            <person name="Vincourt P."/>
            <person name="Rieseberg L.H."/>
            <person name="Langlade N.B."/>
        </authorList>
    </citation>
    <scope>NUCLEOTIDE SEQUENCE</scope>
    <source>
        <tissue evidence="4">Leaves</tissue>
    </source>
</reference>
<dbReference type="PANTHER" id="PTHR20938">
    <property type="entry name" value="INTEGRATOR COMPLEX SUBUNIT 4"/>
    <property type="match status" value="1"/>
</dbReference>
<evidence type="ECO:0000259" key="3">
    <source>
        <dbReference type="Pfam" id="PF25458"/>
    </source>
</evidence>
<gene>
    <name evidence="4" type="ORF">HanXRQr2_Chr01g0009151</name>
</gene>
<dbReference type="PANTHER" id="PTHR20938:SF0">
    <property type="entry name" value="INTEGRATOR COMPLEX SUBUNIT 4"/>
    <property type="match status" value="1"/>
</dbReference>
<dbReference type="AlphaFoldDB" id="A0A9K3P244"/>
<dbReference type="Gene3D" id="1.25.10.10">
    <property type="entry name" value="Leucine-rich Repeat Variant"/>
    <property type="match status" value="1"/>
</dbReference>
<reference evidence="4" key="2">
    <citation type="submission" date="2020-06" db="EMBL/GenBank/DDBJ databases">
        <title>Helianthus annuus Genome sequencing and assembly Release 2.</title>
        <authorList>
            <person name="Gouzy J."/>
            <person name="Langlade N."/>
            <person name="Munos S."/>
        </authorList>
    </citation>
    <scope>NUCLEOTIDE SEQUENCE</scope>
    <source>
        <tissue evidence="4">Leaves</tissue>
    </source>
</reference>
<evidence type="ECO:0000313" key="5">
    <source>
        <dbReference type="Proteomes" id="UP000215914"/>
    </source>
</evidence>
<dbReference type="Proteomes" id="UP000215914">
    <property type="component" value="Unassembled WGS sequence"/>
</dbReference>
<dbReference type="EMBL" id="MNCJ02000316">
    <property type="protein sequence ID" value="KAF5821044.1"/>
    <property type="molecule type" value="Genomic_DNA"/>
</dbReference>
<comment type="caution">
    <text evidence="4">The sequence shown here is derived from an EMBL/GenBank/DDBJ whole genome shotgun (WGS) entry which is preliminary data.</text>
</comment>
<feature type="domain" description="Integrator complex subunit 4/Protein SIEL C-terminal Ig-like" evidence="3">
    <location>
        <begin position="792"/>
        <end position="904"/>
    </location>
</feature>
<comment type="subcellular location">
    <subcellularLocation>
        <location evidence="1">Nucleus</location>
    </subcellularLocation>
</comment>
<keyword evidence="5" id="KW-1185">Reference proteome</keyword>
<evidence type="ECO:0000313" key="4">
    <source>
        <dbReference type="EMBL" id="KAF5821044.1"/>
    </source>
</evidence>
<name>A0A9K3P244_HELAN</name>
<dbReference type="InterPro" id="IPR011989">
    <property type="entry name" value="ARM-like"/>
</dbReference>
<organism evidence="4 5">
    <name type="scientific">Helianthus annuus</name>
    <name type="common">Common sunflower</name>
    <dbReference type="NCBI Taxonomy" id="4232"/>
    <lineage>
        <taxon>Eukaryota</taxon>
        <taxon>Viridiplantae</taxon>
        <taxon>Streptophyta</taxon>
        <taxon>Embryophyta</taxon>
        <taxon>Tracheophyta</taxon>
        <taxon>Spermatophyta</taxon>
        <taxon>Magnoliopsida</taxon>
        <taxon>eudicotyledons</taxon>
        <taxon>Gunneridae</taxon>
        <taxon>Pentapetalae</taxon>
        <taxon>asterids</taxon>
        <taxon>campanulids</taxon>
        <taxon>Asterales</taxon>
        <taxon>Asteraceae</taxon>
        <taxon>Asteroideae</taxon>
        <taxon>Heliantheae alliance</taxon>
        <taxon>Heliantheae</taxon>
        <taxon>Helianthus</taxon>
    </lineage>
</organism>
<dbReference type="GO" id="GO:0010496">
    <property type="term" value="P:intercellular transport"/>
    <property type="evidence" value="ECO:0000318"/>
    <property type="project" value="GO_Central"/>
</dbReference>
<dbReference type="Pfam" id="PF25458">
    <property type="entry name" value="INTS4_C"/>
    <property type="match status" value="1"/>
</dbReference>
<accession>A0A9K3P244</accession>
<keyword evidence="2" id="KW-0539">Nucleus</keyword>
<dbReference type="OrthoDB" id="18190at2759"/>
<dbReference type="GO" id="GO:0005634">
    <property type="term" value="C:nucleus"/>
    <property type="evidence" value="ECO:0007669"/>
    <property type="project" value="UniProtKB-SubCell"/>
</dbReference>
<dbReference type="GO" id="GO:0005768">
    <property type="term" value="C:endosome"/>
    <property type="evidence" value="ECO:0000318"/>
    <property type="project" value="GO_Central"/>
</dbReference>
<dbReference type="SUPFAM" id="SSF48371">
    <property type="entry name" value="ARM repeat"/>
    <property type="match status" value="1"/>
</dbReference>
<evidence type="ECO:0000256" key="2">
    <source>
        <dbReference type="ARBA" id="ARBA00023242"/>
    </source>
</evidence>
<protein>
    <recommendedName>
        <fullName evidence="3">Integrator complex subunit 4/Protein SIEL C-terminal Ig-like domain-containing protein</fullName>
    </recommendedName>
</protein>
<proteinExistence type="predicted"/>
<sequence>MLNPKHPLKPFHPIPCSSSTSMEQNLLSSFTQTLKNHSKPSLKPLCIARSLITNPSTTNQTISSIIQTLTSNPHLPLHHLTTLLSQISLTHPHFSPTITTLLHSLLTRPAAVPPRAATLALSTLVSLPPASDYSDMVTAEGLFLSLCFGSSVPVRHRLLLDAERYDVRPSILLTVFLGFAQDPYPNVRRDALDGLIGLCNRIVVEDRGMIEGCYLRGVELFADTDDCVRCSSVRMVSEWGKLLVANSDDKSKRDLSDALYVQLCSMVRDMSMNVRVEAFNALGKAGMASQYLLMQTLSKKVLDEVKYPGQLSGKLFRSRALSAAGAFLHGLEDEFYQVRSSACYSLRMPAIVSADLAEKVVGLLMDVLNDDSTVVRLQALETMHHIAVFGNLKVQEMHMHMFLGTLVDMNSPVRFTSRKVLRLTKFDNMPMFKLAVDSLIHSLKIYPHDEPDVLSVVFEIGRNHRSFAVSITEETFLEMEPSTASNWDFDSSKTAAMLTLAISAPLSHEKQQHSNIIPPAIFSYAVTMLGRISNGLTEVMDQATLLSYLSHCSTSTGPHPVEVKDDLTMENCRISVSHAVDPLQPHDEEYKVVKLVLSNIAEIWQPMLKLGCTSELLAALRCWKEELTTHITDSRQSSSVLTFTLQYLHVVKLLSKAWWHVMRPSDEAGELGYILQKLETKLRGLRYRFIGLSKEDELHIEELTLVVSTLRLSTYDPRIREPALKKLLNYKEASTEPSRFLTELKNTLQKDESDIYRFHKPLELFTLKKLVLSRDLRHTRAEVEIQDNDWLKPFPFVAGLPVGIPLNIKLHNTPLESKLWLKMSCSKDAVDYVFIDLKQFEGSDEIREYRFIAPFYKTPKVNSFMLLLCIGMECEDVTCCRGHGCGGPNHELVYLCKEKQVFFSMVNK</sequence>
<evidence type="ECO:0000256" key="1">
    <source>
        <dbReference type="ARBA" id="ARBA00004123"/>
    </source>
</evidence>
<dbReference type="Gramene" id="mRNA:HanXRQr2_Chr01g0009151">
    <property type="protein sequence ID" value="mRNA:HanXRQr2_Chr01g0009151"/>
    <property type="gene ID" value="HanXRQr2_Chr01g0009151"/>
</dbReference>
<dbReference type="InterPro" id="IPR057412">
    <property type="entry name" value="INTS4_C"/>
</dbReference>
<dbReference type="InterPro" id="IPR016024">
    <property type="entry name" value="ARM-type_fold"/>
</dbReference>